<dbReference type="InterPro" id="IPR045341">
    <property type="entry name" value="DUF6532"/>
</dbReference>
<feature type="compositionally biased region" description="Low complexity" evidence="1">
    <location>
        <begin position="441"/>
        <end position="458"/>
    </location>
</feature>
<dbReference type="RefSeq" id="XP_007312096.1">
    <property type="nucleotide sequence ID" value="XM_007312034.1"/>
</dbReference>
<evidence type="ECO:0000259" key="2">
    <source>
        <dbReference type="Pfam" id="PF20149"/>
    </source>
</evidence>
<dbReference type="Proteomes" id="UP000008064">
    <property type="component" value="Unassembled WGS sequence"/>
</dbReference>
<name>F8NDH9_SERL9</name>
<dbReference type="GeneID" id="18812346"/>
<organism>
    <name type="scientific">Serpula lacrymans var. lacrymans (strain S7.9)</name>
    <name type="common">Dry rot fungus</name>
    <dbReference type="NCBI Taxonomy" id="578457"/>
    <lineage>
        <taxon>Eukaryota</taxon>
        <taxon>Fungi</taxon>
        <taxon>Dikarya</taxon>
        <taxon>Basidiomycota</taxon>
        <taxon>Agaricomycotina</taxon>
        <taxon>Agaricomycetes</taxon>
        <taxon>Agaricomycetidae</taxon>
        <taxon>Boletales</taxon>
        <taxon>Coniophorineae</taxon>
        <taxon>Serpulaceae</taxon>
        <taxon>Serpula</taxon>
    </lineage>
</organism>
<dbReference type="EMBL" id="GL945428">
    <property type="protein sequence ID" value="EGO30212.1"/>
    <property type="molecule type" value="Genomic_DNA"/>
</dbReference>
<proteinExistence type="predicted"/>
<dbReference type="AlphaFoldDB" id="F8NDH9"/>
<gene>
    <name evidence="3" type="ORF">SERLADRAFT_404488</name>
</gene>
<evidence type="ECO:0000256" key="1">
    <source>
        <dbReference type="SAM" id="MobiDB-lite"/>
    </source>
</evidence>
<dbReference type="KEGG" id="sla:SERLADRAFT_404488"/>
<dbReference type="OrthoDB" id="2690740at2759"/>
<protein>
    <recommendedName>
        <fullName evidence="2">DUF6532 domain-containing protein</fullName>
    </recommendedName>
</protein>
<sequence length="612" mass="67608">MATAHFNSISLSPAQWIDDIKAFISCGTWQGSGFNHLEDAVLLCSCFISHEVGTSFMMIVSKINLAVKTHSLLSAAGPYQNLKGLYDGKVKGLAGCPTECDPGTDDADRLFNSVELNMFCLPKHSRRAWKNRSLWATQMPFTMDVAMDDTMDTMDTIPCRIKTKFQRLAEYNIAFPASHDRSENNRWTISERVLACNAPAITHMQDLSAKTLIKGYGAPIDVHPHELEITNKTQMIPYLSKEGSDNEQLYLNLQDAFADVFQWISDVVLEGIEGIEGTQIMCHFVISARPNATAATALSKEDENLLGALLARKKAALASKAEAEKSAMCKRVAAMLADEEDFEGHDLHGKKICLNGDDNGNNDNEDVVDNDDNADDGKNMIDHILGPVEISSDDQDNSVVPPLQALSDDNKEEEEKEEKEEDSSPKRVVDDNEVVRGTDCPTVSTSTSTMSRSPSIISLPKSSTAKPKLHSMACPINKCIASLAHKAMRLFTVTEKGFPNPLSCQSIFWDLLVKATAAENDSGLVDKMKEIQDDQMWKGSTQVKGELISKARISVPPTYGIKNTHKDKLSDMIYWIINSGAFINNSIDSKEKMSDTSQPWKNDIIKILFQAQ</sequence>
<feature type="compositionally biased region" description="Acidic residues" evidence="1">
    <location>
        <begin position="410"/>
        <end position="421"/>
    </location>
</feature>
<feature type="compositionally biased region" description="Acidic residues" evidence="1">
    <location>
        <begin position="363"/>
        <end position="374"/>
    </location>
</feature>
<reference evidence="3" key="1">
    <citation type="submission" date="2011-04" db="EMBL/GenBank/DDBJ databases">
        <title>Evolution of plant cell wall degrading machinery underlies the functional diversity of forest fungi.</title>
        <authorList>
            <consortium name="US DOE Joint Genome Institute (JGI-PGF)"/>
            <person name="Eastwood D.C."/>
            <person name="Floudas D."/>
            <person name="Binder M."/>
            <person name="Majcherczyk A."/>
            <person name="Schneider P."/>
            <person name="Aerts A."/>
            <person name="Asiegbu F.O."/>
            <person name="Baker S.E."/>
            <person name="Barry K."/>
            <person name="Bendiksby M."/>
            <person name="Blumentritt M."/>
            <person name="Coutinho P.M."/>
            <person name="Cullen D."/>
            <person name="Cullen D."/>
            <person name="Gathman A."/>
            <person name="Goodell B."/>
            <person name="Henrissat B."/>
            <person name="Ihrmark K."/>
            <person name="Kauserud H."/>
            <person name="Kohler A."/>
            <person name="LaButti K."/>
            <person name="Lapidus A."/>
            <person name="Lavin J.L."/>
            <person name="Lee Y.-H."/>
            <person name="Lindquist E."/>
            <person name="Lilly W."/>
            <person name="Lucas S."/>
            <person name="Morin E."/>
            <person name="Murat C."/>
            <person name="Oguiza J.A."/>
            <person name="Park J."/>
            <person name="Pisabarro A.G."/>
            <person name="Riley R."/>
            <person name="Rosling A."/>
            <person name="Salamov A."/>
            <person name="Schmidt O."/>
            <person name="Schmutz J."/>
            <person name="Skrede I."/>
            <person name="Stenlid J."/>
            <person name="Wiebenga A."/>
            <person name="Xie X."/>
            <person name="Kues U."/>
            <person name="Hibbett D.S."/>
            <person name="Hoffmeister D."/>
            <person name="Hogberg N."/>
            <person name="Martin F."/>
            <person name="Grigoriev I.V."/>
            <person name="Watkinson S.C."/>
        </authorList>
    </citation>
    <scope>NUCLEOTIDE SEQUENCE</scope>
    <source>
        <strain evidence="3">S7.9</strain>
    </source>
</reference>
<evidence type="ECO:0000313" key="3">
    <source>
        <dbReference type="EMBL" id="EGO30212.1"/>
    </source>
</evidence>
<feature type="domain" description="DUF6532" evidence="2">
    <location>
        <begin position="484"/>
        <end position="610"/>
    </location>
</feature>
<feature type="compositionally biased region" description="Basic and acidic residues" evidence="1">
    <location>
        <begin position="422"/>
        <end position="436"/>
    </location>
</feature>
<dbReference type="Pfam" id="PF20149">
    <property type="entry name" value="DUF6532"/>
    <property type="match status" value="1"/>
</dbReference>
<dbReference type="HOGENOM" id="CLU_446299_0_0_1"/>
<accession>F8NDH9</accession>
<feature type="region of interest" description="Disordered" evidence="1">
    <location>
        <begin position="356"/>
        <end position="463"/>
    </location>
</feature>